<protein>
    <submittedName>
        <fullName evidence="1">Uncharacterized protein</fullName>
    </submittedName>
</protein>
<sequence length="177" mass="20085">MGKSVFLSYPRPYNDEQQVFIETLCEYLVSRGYEPRTLGVTDYDMDAPLKAIRRLMLESNGLITIAFRRALITQGKGKPGTPDEYSLDDKWLTSPYSHIEPAMAFQIGLPVLIIRESGVIADGILEQGVLGTYMPEFHLSSSSDDYLNSNEFSQLIRKWESQVERVVENKGNPPKLY</sequence>
<name>A0A9X4FPF5_9VIBR</name>
<proteinExistence type="predicted"/>
<dbReference type="EMBL" id="JAKNAP010000092">
    <property type="protein sequence ID" value="MDE1358816.1"/>
    <property type="molecule type" value="Genomic_DNA"/>
</dbReference>
<accession>A0A9X4FPF5</accession>
<evidence type="ECO:0000313" key="2">
    <source>
        <dbReference type="Proteomes" id="UP001140973"/>
    </source>
</evidence>
<dbReference type="Proteomes" id="UP001140973">
    <property type="component" value="Unassembled WGS sequence"/>
</dbReference>
<evidence type="ECO:0000313" key="1">
    <source>
        <dbReference type="EMBL" id="MDE1358816.1"/>
    </source>
</evidence>
<reference evidence="1" key="1">
    <citation type="submission" date="2022-02" db="EMBL/GenBank/DDBJ databases">
        <title>Emergence and expansion in Europe of a Vibrio aestuarianus clonal complex pathogenic for oysters.</title>
        <authorList>
            <person name="Mesnil A."/>
            <person name="Travers M.-A."/>
        </authorList>
    </citation>
    <scope>NUCLEOTIDE SEQUENCE</scope>
    <source>
        <strain evidence="1">151-ITT-15-cp-1</strain>
    </source>
</reference>
<comment type="caution">
    <text evidence="1">The sequence shown here is derived from an EMBL/GenBank/DDBJ whole genome shotgun (WGS) entry which is preliminary data.</text>
</comment>
<gene>
    <name evidence="1" type="ORF">L9W73_16145</name>
</gene>
<dbReference type="AlphaFoldDB" id="A0A9X4FPF5"/>
<dbReference type="RefSeq" id="WP_274674236.1">
    <property type="nucleotide sequence ID" value="NZ_JAKNAP010000092.1"/>
</dbReference>
<organism evidence="1 2">
    <name type="scientific">Vibrio aestuarianus</name>
    <dbReference type="NCBI Taxonomy" id="28171"/>
    <lineage>
        <taxon>Bacteria</taxon>
        <taxon>Pseudomonadati</taxon>
        <taxon>Pseudomonadota</taxon>
        <taxon>Gammaproteobacteria</taxon>
        <taxon>Vibrionales</taxon>
        <taxon>Vibrionaceae</taxon>
        <taxon>Vibrio</taxon>
    </lineage>
</organism>